<dbReference type="GO" id="GO:0016323">
    <property type="term" value="C:basolateral plasma membrane"/>
    <property type="evidence" value="ECO:0007669"/>
    <property type="project" value="TreeGrafter"/>
</dbReference>
<dbReference type="InterPro" id="IPR001478">
    <property type="entry name" value="PDZ"/>
</dbReference>
<dbReference type="Proteomes" id="UP001175271">
    <property type="component" value="Unassembled WGS sequence"/>
</dbReference>
<dbReference type="PANTHER" id="PTHR23119">
    <property type="entry name" value="DISCS LARGE"/>
    <property type="match status" value="1"/>
</dbReference>
<gene>
    <name evidence="2" type="ORF">QR680_013418</name>
</gene>
<evidence type="ECO:0000313" key="2">
    <source>
        <dbReference type="EMBL" id="KAK0418182.1"/>
    </source>
</evidence>
<dbReference type="GO" id="GO:0005912">
    <property type="term" value="C:adherens junction"/>
    <property type="evidence" value="ECO:0007669"/>
    <property type="project" value="TreeGrafter"/>
</dbReference>
<dbReference type="InterPro" id="IPR050614">
    <property type="entry name" value="Synaptic_Scaffolding_LAP-MAGUK"/>
</dbReference>
<evidence type="ECO:0000313" key="3">
    <source>
        <dbReference type="Proteomes" id="UP001175271"/>
    </source>
</evidence>
<keyword evidence="3" id="KW-1185">Reference proteome</keyword>
<dbReference type="GO" id="GO:0014069">
    <property type="term" value="C:postsynaptic density"/>
    <property type="evidence" value="ECO:0007669"/>
    <property type="project" value="TreeGrafter"/>
</dbReference>
<dbReference type="GO" id="GO:0098609">
    <property type="term" value="P:cell-cell adhesion"/>
    <property type="evidence" value="ECO:0007669"/>
    <property type="project" value="TreeGrafter"/>
</dbReference>
<dbReference type="GO" id="GO:0045211">
    <property type="term" value="C:postsynaptic membrane"/>
    <property type="evidence" value="ECO:0007669"/>
    <property type="project" value="TreeGrafter"/>
</dbReference>
<dbReference type="GO" id="GO:0043113">
    <property type="term" value="P:receptor clustering"/>
    <property type="evidence" value="ECO:0007669"/>
    <property type="project" value="TreeGrafter"/>
</dbReference>
<proteinExistence type="predicted"/>
<dbReference type="GO" id="GO:0045197">
    <property type="term" value="P:establishment or maintenance of epithelial cell apical/basal polarity"/>
    <property type="evidence" value="ECO:0007669"/>
    <property type="project" value="TreeGrafter"/>
</dbReference>
<organism evidence="2 3">
    <name type="scientific">Steinernema hermaphroditum</name>
    <dbReference type="NCBI Taxonomy" id="289476"/>
    <lineage>
        <taxon>Eukaryota</taxon>
        <taxon>Metazoa</taxon>
        <taxon>Ecdysozoa</taxon>
        <taxon>Nematoda</taxon>
        <taxon>Chromadorea</taxon>
        <taxon>Rhabditida</taxon>
        <taxon>Tylenchina</taxon>
        <taxon>Panagrolaimomorpha</taxon>
        <taxon>Strongyloidoidea</taxon>
        <taxon>Steinernematidae</taxon>
        <taxon>Steinernema</taxon>
    </lineage>
</organism>
<dbReference type="AlphaFoldDB" id="A0AA39I829"/>
<name>A0AA39I829_9BILA</name>
<dbReference type="GO" id="GO:0019901">
    <property type="term" value="F:protein kinase binding"/>
    <property type="evidence" value="ECO:0007669"/>
    <property type="project" value="TreeGrafter"/>
</dbReference>
<dbReference type="GO" id="GO:0098887">
    <property type="term" value="P:neurotransmitter receptor transport, endosome to postsynaptic membrane"/>
    <property type="evidence" value="ECO:0007669"/>
    <property type="project" value="TreeGrafter"/>
</dbReference>
<protein>
    <recommendedName>
        <fullName evidence="1">PDZ domain-containing protein</fullName>
    </recommendedName>
</protein>
<dbReference type="SUPFAM" id="SSF50156">
    <property type="entry name" value="PDZ domain-like"/>
    <property type="match status" value="1"/>
</dbReference>
<dbReference type="GO" id="GO:0098968">
    <property type="term" value="P:neurotransmitter receptor transport postsynaptic membrane to endosome"/>
    <property type="evidence" value="ECO:0007669"/>
    <property type="project" value="TreeGrafter"/>
</dbReference>
<dbReference type="PANTHER" id="PTHR23119:SF50">
    <property type="entry name" value="PDZ DOMAIN-CONTAINING PROTEIN"/>
    <property type="match status" value="1"/>
</dbReference>
<dbReference type="Pfam" id="PF00595">
    <property type="entry name" value="PDZ"/>
    <property type="match status" value="1"/>
</dbReference>
<dbReference type="PROSITE" id="PS50106">
    <property type="entry name" value="PDZ"/>
    <property type="match status" value="1"/>
</dbReference>
<accession>A0AA39I829</accession>
<dbReference type="SMART" id="SM00228">
    <property type="entry name" value="PDZ"/>
    <property type="match status" value="1"/>
</dbReference>
<dbReference type="InterPro" id="IPR036034">
    <property type="entry name" value="PDZ_sf"/>
</dbReference>
<dbReference type="Gene3D" id="2.30.42.10">
    <property type="match status" value="1"/>
</dbReference>
<dbReference type="EMBL" id="JAUCMV010000002">
    <property type="protein sequence ID" value="KAK0418182.1"/>
    <property type="molecule type" value="Genomic_DNA"/>
</dbReference>
<reference evidence="2" key="1">
    <citation type="submission" date="2023-06" db="EMBL/GenBank/DDBJ databases">
        <title>Genomic analysis of the entomopathogenic nematode Steinernema hermaphroditum.</title>
        <authorList>
            <person name="Schwarz E.M."/>
            <person name="Heppert J.K."/>
            <person name="Baniya A."/>
            <person name="Schwartz H.T."/>
            <person name="Tan C.-H."/>
            <person name="Antoshechkin I."/>
            <person name="Sternberg P.W."/>
            <person name="Goodrich-Blair H."/>
            <person name="Dillman A.R."/>
        </authorList>
    </citation>
    <scope>NUCLEOTIDE SEQUENCE</scope>
    <source>
        <strain evidence="2">PS9179</strain>
        <tissue evidence="2">Whole animal</tissue>
    </source>
</reference>
<evidence type="ECO:0000259" key="1">
    <source>
        <dbReference type="PROSITE" id="PS50106"/>
    </source>
</evidence>
<comment type="caution">
    <text evidence="2">The sequence shown here is derived from an EMBL/GenBank/DDBJ whole genome shotgun (WGS) entry which is preliminary data.</text>
</comment>
<sequence length="122" mass="13698">MSAYGHQAGRPMECVSIAIELQKEEAVDPATGERLLKVGFRIGGGIDQDPSRAPFRYPDTGIYITHIDPNSPAERVGLKLHDKILRVNGNDFTMVTHDKAVKYIKRYEVLHMLVARTEMSFV</sequence>
<feature type="domain" description="PDZ" evidence="1">
    <location>
        <begin position="18"/>
        <end position="106"/>
    </location>
</feature>